<feature type="compositionally biased region" description="Low complexity" evidence="9">
    <location>
        <begin position="332"/>
        <end position="355"/>
    </location>
</feature>
<comment type="subcellular location">
    <subcellularLocation>
        <location evidence="1">Endoplasmic reticulum membrane</location>
        <topology evidence="1">Peripheral membrane protein</topology>
    </subcellularLocation>
    <subcellularLocation>
        <location evidence="2">Lipid droplet</location>
    </subcellularLocation>
</comment>
<dbReference type="PANTHER" id="PTHR15486:SF96">
    <property type="entry name" value="LIPID DROPLET-REGULATING VLDL ASSEMBLY FACTOR AUP1"/>
    <property type="match status" value="1"/>
</dbReference>
<feature type="transmembrane region" description="Helical" evidence="10">
    <location>
        <begin position="21"/>
        <end position="49"/>
    </location>
</feature>
<evidence type="ECO:0000256" key="2">
    <source>
        <dbReference type="ARBA" id="ARBA00004502"/>
    </source>
</evidence>
<evidence type="ECO:0000256" key="9">
    <source>
        <dbReference type="SAM" id="MobiDB-lite"/>
    </source>
</evidence>
<proteinExistence type="inferred from homology"/>
<evidence type="ECO:0000256" key="6">
    <source>
        <dbReference type="ARBA" id="ARBA00035634"/>
    </source>
</evidence>
<keyword evidence="5 10" id="KW-0472">Membrane</keyword>
<keyword evidence="10" id="KW-1133">Transmembrane helix</keyword>
<comment type="similarity">
    <text evidence="6">Belongs to the AUP1 family.</text>
</comment>
<evidence type="ECO:0000256" key="8">
    <source>
        <dbReference type="ARBA" id="ARBA00035713"/>
    </source>
</evidence>
<dbReference type="GO" id="GO:0005811">
    <property type="term" value="C:lipid droplet"/>
    <property type="evidence" value="ECO:0007669"/>
    <property type="project" value="UniProtKB-SubCell"/>
</dbReference>
<evidence type="ECO:0000256" key="10">
    <source>
        <dbReference type="SAM" id="Phobius"/>
    </source>
</evidence>
<dbReference type="PROSITE" id="PS51140">
    <property type="entry name" value="CUE"/>
    <property type="match status" value="1"/>
</dbReference>
<name>A0A9N9TWE9_PHYSR</name>
<evidence type="ECO:0000259" key="11">
    <source>
        <dbReference type="PROSITE" id="PS51140"/>
    </source>
</evidence>
<dbReference type="GO" id="GO:0036503">
    <property type="term" value="P:ERAD pathway"/>
    <property type="evidence" value="ECO:0007669"/>
    <property type="project" value="InterPro"/>
</dbReference>
<evidence type="ECO:0000256" key="5">
    <source>
        <dbReference type="ARBA" id="ARBA00023136"/>
    </source>
</evidence>
<keyword evidence="4" id="KW-0256">Endoplasmic reticulum</keyword>
<keyword evidence="3" id="KW-0551">Lipid droplet</keyword>
<dbReference type="SMART" id="SM00546">
    <property type="entry name" value="CUE"/>
    <property type="match status" value="1"/>
</dbReference>
<accession>A0A9N9TWE9</accession>
<evidence type="ECO:0000256" key="3">
    <source>
        <dbReference type="ARBA" id="ARBA00022677"/>
    </source>
</evidence>
<feature type="compositionally biased region" description="Basic and acidic residues" evidence="9">
    <location>
        <begin position="378"/>
        <end position="390"/>
    </location>
</feature>
<dbReference type="CDD" id="cd14420">
    <property type="entry name" value="CUE_AUP1"/>
    <property type="match status" value="1"/>
</dbReference>
<evidence type="ECO:0000256" key="7">
    <source>
        <dbReference type="ARBA" id="ARBA00035685"/>
    </source>
</evidence>
<feature type="region of interest" description="Disordered" evidence="9">
    <location>
        <begin position="331"/>
        <end position="355"/>
    </location>
</feature>
<protein>
    <recommendedName>
        <fullName evidence="7">Lipid droplet-regulating VLDL assembly factor AUP1</fullName>
    </recommendedName>
    <alternativeName>
        <fullName evidence="8">Ancient ubiquitous protein 1</fullName>
    </alternativeName>
</protein>
<dbReference type="OrthoDB" id="1854593at2759"/>
<dbReference type="Proteomes" id="UP001153712">
    <property type="component" value="Chromosome 5"/>
</dbReference>
<organism evidence="12 13">
    <name type="scientific">Phyllotreta striolata</name>
    <name type="common">Striped flea beetle</name>
    <name type="synonym">Crioceris striolata</name>
    <dbReference type="NCBI Taxonomy" id="444603"/>
    <lineage>
        <taxon>Eukaryota</taxon>
        <taxon>Metazoa</taxon>
        <taxon>Ecdysozoa</taxon>
        <taxon>Arthropoda</taxon>
        <taxon>Hexapoda</taxon>
        <taxon>Insecta</taxon>
        <taxon>Pterygota</taxon>
        <taxon>Neoptera</taxon>
        <taxon>Endopterygota</taxon>
        <taxon>Coleoptera</taxon>
        <taxon>Polyphaga</taxon>
        <taxon>Cucujiformia</taxon>
        <taxon>Chrysomeloidea</taxon>
        <taxon>Chrysomelidae</taxon>
        <taxon>Galerucinae</taxon>
        <taxon>Alticini</taxon>
        <taxon>Phyllotreta</taxon>
    </lineage>
</organism>
<dbReference type="PANTHER" id="PTHR15486">
    <property type="entry name" value="ANCIENT UBIQUITOUS PROTEIN"/>
    <property type="match status" value="1"/>
</dbReference>
<gene>
    <name evidence="12" type="ORF">PHYEVI_LOCUS8230</name>
</gene>
<reference evidence="12" key="1">
    <citation type="submission" date="2022-01" db="EMBL/GenBank/DDBJ databases">
        <authorList>
            <person name="King R."/>
        </authorList>
    </citation>
    <scope>NUCLEOTIDE SEQUENCE</scope>
</reference>
<dbReference type="InterPro" id="IPR048056">
    <property type="entry name" value="AUP1_CUE"/>
</dbReference>
<dbReference type="AlphaFoldDB" id="A0A9N9TWE9"/>
<evidence type="ECO:0000313" key="12">
    <source>
        <dbReference type="EMBL" id="CAG9861905.1"/>
    </source>
</evidence>
<feature type="region of interest" description="Disordered" evidence="9">
    <location>
        <begin position="368"/>
        <end position="390"/>
    </location>
</feature>
<evidence type="ECO:0000256" key="4">
    <source>
        <dbReference type="ARBA" id="ARBA00022824"/>
    </source>
</evidence>
<dbReference type="GO" id="GO:0005789">
    <property type="term" value="C:endoplasmic reticulum membrane"/>
    <property type="evidence" value="ECO:0007669"/>
    <property type="project" value="UniProtKB-SubCell"/>
</dbReference>
<sequence length="410" mass="45780">MANLEIRQLLKKNRIPDNDGNLLIFILYCPIGLILILLRSILLLGLFILGQVLPDTPAPQKFINKIACLSLGISIHIENPKSKENVNVYVSNSLSIFDQIAVCSATGAVSPSCRTTLEKILGLSTYCFGSATNLDNFKNNIKQFMADKKIPIYFAPEEKITNGRGLLKFKTYPFEFANKVQPICIKIDRPFLDVSITTVGSTFTSDMLYYLFSPITNYKLTFLPPLEKKSMSDEEFGEIVRQNIATSLKVQTTDFTSSDIAEWEKRTLAEPPVRSQHRVTTRSINPELQRMSKQVKEVLPHVPLNVIYSDLYMTRNVDSTITNILEGRVSFTPEQPTSSTASQPSTSSSVSVGTQASSVCSSGKPLFNTAASSFPKSASERSRSFQERKEQLLASARKRYIEKHNLDIPV</sequence>
<feature type="domain" description="CUE" evidence="11">
    <location>
        <begin position="287"/>
        <end position="329"/>
    </location>
</feature>
<dbReference type="Gene3D" id="1.10.8.10">
    <property type="entry name" value="DNA helicase RuvA subunit, C-terminal domain"/>
    <property type="match status" value="1"/>
</dbReference>
<dbReference type="InterPro" id="IPR003892">
    <property type="entry name" value="CUE"/>
</dbReference>
<dbReference type="Pfam" id="PF02845">
    <property type="entry name" value="CUE"/>
    <property type="match status" value="1"/>
</dbReference>
<dbReference type="EMBL" id="OU900098">
    <property type="protein sequence ID" value="CAG9861905.1"/>
    <property type="molecule type" value="Genomic_DNA"/>
</dbReference>
<keyword evidence="13" id="KW-1185">Reference proteome</keyword>
<keyword evidence="10" id="KW-0812">Transmembrane</keyword>
<evidence type="ECO:0000313" key="13">
    <source>
        <dbReference type="Proteomes" id="UP001153712"/>
    </source>
</evidence>
<evidence type="ECO:0000256" key="1">
    <source>
        <dbReference type="ARBA" id="ARBA00004406"/>
    </source>
</evidence>
<dbReference type="GO" id="GO:0043130">
    <property type="term" value="F:ubiquitin binding"/>
    <property type="evidence" value="ECO:0007669"/>
    <property type="project" value="InterPro"/>
</dbReference>